<dbReference type="Pfam" id="PF00892">
    <property type="entry name" value="EamA"/>
    <property type="match status" value="2"/>
</dbReference>
<feature type="domain" description="EamA" evidence="7">
    <location>
        <begin position="10"/>
        <end position="141"/>
    </location>
</feature>
<feature type="transmembrane region" description="Helical" evidence="6">
    <location>
        <begin position="130"/>
        <end position="150"/>
    </location>
</feature>
<protein>
    <recommendedName>
        <fullName evidence="7">EamA domain-containing protein</fullName>
    </recommendedName>
</protein>
<feature type="transmembrane region" description="Helical" evidence="6">
    <location>
        <begin position="246"/>
        <end position="265"/>
    </location>
</feature>
<dbReference type="EMBL" id="LCDA01000002">
    <property type="protein sequence ID" value="KKS43146.1"/>
    <property type="molecule type" value="Genomic_DNA"/>
</dbReference>
<gene>
    <name evidence="8" type="ORF">UV06_C0002G0048</name>
</gene>
<keyword evidence="5 6" id="KW-0472">Membrane</keyword>
<dbReference type="PANTHER" id="PTHR32322">
    <property type="entry name" value="INNER MEMBRANE TRANSPORTER"/>
    <property type="match status" value="1"/>
</dbReference>
<dbReference type="PANTHER" id="PTHR32322:SF18">
    <property type="entry name" value="S-ADENOSYLMETHIONINE_S-ADENOSYLHOMOCYSTEINE TRANSPORTER"/>
    <property type="match status" value="1"/>
</dbReference>
<comment type="subcellular location">
    <subcellularLocation>
        <location evidence="1">Cell membrane</location>
        <topology evidence="1">Multi-pass membrane protein</topology>
    </subcellularLocation>
</comment>
<evidence type="ECO:0000256" key="3">
    <source>
        <dbReference type="ARBA" id="ARBA00022692"/>
    </source>
</evidence>
<dbReference type="InterPro" id="IPR000620">
    <property type="entry name" value="EamA_dom"/>
</dbReference>
<dbReference type="Proteomes" id="UP000033854">
    <property type="component" value="Unassembled WGS sequence"/>
</dbReference>
<feature type="transmembrane region" description="Helical" evidence="6">
    <location>
        <begin position="156"/>
        <end position="175"/>
    </location>
</feature>
<evidence type="ECO:0000256" key="4">
    <source>
        <dbReference type="ARBA" id="ARBA00022989"/>
    </source>
</evidence>
<dbReference type="AlphaFoldDB" id="A0A0G1B9Z9"/>
<reference evidence="8 9" key="1">
    <citation type="journal article" date="2015" name="Nature">
        <title>rRNA introns, odd ribosomes, and small enigmatic genomes across a large radiation of phyla.</title>
        <authorList>
            <person name="Brown C.T."/>
            <person name="Hug L.A."/>
            <person name="Thomas B.C."/>
            <person name="Sharon I."/>
            <person name="Castelle C.J."/>
            <person name="Singh A."/>
            <person name="Wilkins M.J."/>
            <person name="Williams K.H."/>
            <person name="Banfield J.F."/>
        </authorList>
    </citation>
    <scope>NUCLEOTIDE SEQUENCE [LARGE SCALE GENOMIC DNA]</scope>
</reference>
<feature type="transmembrane region" description="Helical" evidence="6">
    <location>
        <begin position="215"/>
        <end position="234"/>
    </location>
</feature>
<proteinExistence type="predicted"/>
<dbReference type="InterPro" id="IPR050638">
    <property type="entry name" value="AA-Vitamin_Transporters"/>
</dbReference>
<name>A0A0G1B9Z9_9BACT</name>
<dbReference type="SUPFAM" id="SSF103481">
    <property type="entry name" value="Multidrug resistance efflux transporter EmrE"/>
    <property type="match status" value="2"/>
</dbReference>
<feature type="transmembrane region" description="Helical" evidence="6">
    <location>
        <begin position="271"/>
        <end position="287"/>
    </location>
</feature>
<evidence type="ECO:0000256" key="2">
    <source>
        <dbReference type="ARBA" id="ARBA00022475"/>
    </source>
</evidence>
<organism evidence="8 9">
    <name type="scientific">Candidatus Collierbacteria bacterium GW2011_GWA2_42_17</name>
    <dbReference type="NCBI Taxonomy" id="1618378"/>
    <lineage>
        <taxon>Bacteria</taxon>
        <taxon>Candidatus Collieribacteriota</taxon>
    </lineage>
</organism>
<dbReference type="InterPro" id="IPR037185">
    <property type="entry name" value="EmrE-like"/>
</dbReference>
<evidence type="ECO:0000256" key="6">
    <source>
        <dbReference type="SAM" id="Phobius"/>
    </source>
</evidence>
<comment type="caution">
    <text evidence="8">The sequence shown here is derived from an EMBL/GenBank/DDBJ whole genome shotgun (WGS) entry which is preliminary data.</text>
</comment>
<feature type="transmembrane region" description="Helical" evidence="6">
    <location>
        <begin position="40"/>
        <end position="60"/>
    </location>
</feature>
<dbReference type="Gene3D" id="1.10.3730.20">
    <property type="match status" value="2"/>
</dbReference>
<keyword evidence="2" id="KW-1003">Cell membrane</keyword>
<feature type="domain" description="EamA" evidence="7">
    <location>
        <begin position="158"/>
        <end position="286"/>
    </location>
</feature>
<evidence type="ECO:0000256" key="5">
    <source>
        <dbReference type="ARBA" id="ARBA00023136"/>
    </source>
</evidence>
<evidence type="ECO:0000313" key="8">
    <source>
        <dbReference type="EMBL" id="KKS43146.1"/>
    </source>
</evidence>
<evidence type="ECO:0000259" key="7">
    <source>
        <dbReference type="Pfam" id="PF00892"/>
    </source>
</evidence>
<accession>A0A0G1B9Z9</accession>
<dbReference type="GO" id="GO:0005886">
    <property type="term" value="C:plasma membrane"/>
    <property type="evidence" value="ECO:0007669"/>
    <property type="project" value="UniProtKB-SubCell"/>
</dbReference>
<feature type="transmembrane region" description="Helical" evidence="6">
    <location>
        <begin position="72"/>
        <end position="91"/>
    </location>
</feature>
<evidence type="ECO:0000256" key="1">
    <source>
        <dbReference type="ARBA" id="ARBA00004651"/>
    </source>
</evidence>
<feature type="transmembrane region" description="Helical" evidence="6">
    <location>
        <begin position="184"/>
        <end position="203"/>
    </location>
</feature>
<keyword evidence="3 6" id="KW-0812">Transmembrane</keyword>
<sequence>MPRSNNRTLAYAILLLNTALWGFSAPIIKYSFQFTSPSLFLFYRYLIAAILFLPIFLLYRSQKYHHIDHPKTLVIALLGTPLCLLPLFYGLNQTSAIEASILESSSPIFTIIMAILFLGERLKPRETKGLLIALIGTAVIAFEPLITGYNHVQLSLQGNLLIILSNIIWTSFLLLSKKFKTDPVYLSFYSFVVSIPFFFLIHSSQRLSFALNTEALPGILYMAVGGSIIAFWAYQEGQRRIEASEAAIFTYLKPAFAIPLSILWLKEAFSPVAIVATLLIVIGVFISEKR</sequence>
<keyword evidence="4 6" id="KW-1133">Transmembrane helix</keyword>
<feature type="transmembrane region" description="Helical" evidence="6">
    <location>
        <begin position="97"/>
        <end position="118"/>
    </location>
</feature>
<evidence type="ECO:0000313" key="9">
    <source>
        <dbReference type="Proteomes" id="UP000033854"/>
    </source>
</evidence>